<dbReference type="InterPro" id="IPR035919">
    <property type="entry name" value="EAL_sf"/>
</dbReference>
<dbReference type="PANTHER" id="PTHR33121">
    <property type="entry name" value="CYCLIC DI-GMP PHOSPHODIESTERASE PDEF"/>
    <property type="match status" value="1"/>
</dbReference>
<feature type="domain" description="PAS" evidence="1">
    <location>
        <begin position="180"/>
        <end position="230"/>
    </location>
</feature>
<dbReference type="InterPro" id="IPR013767">
    <property type="entry name" value="PAS_fold"/>
</dbReference>
<feature type="domain" description="EAL" evidence="2">
    <location>
        <begin position="451"/>
        <end position="700"/>
    </location>
</feature>
<dbReference type="InterPro" id="IPR050706">
    <property type="entry name" value="Cyclic-di-GMP_PDE-like"/>
</dbReference>
<proteinExistence type="predicted"/>
<comment type="caution">
    <text evidence="3">The sequence shown here is derived from an EMBL/GenBank/DDBJ whole genome shotgun (WGS) entry which is preliminary data.</text>
</comment>
<evidence type="ECO:0000259" key="2">
    <source>
        <dbReference type="PROSITE" id="PS50883"/>
    </source>
</evidence>
<dbReference type="InterPro" id="IPR000160">
    <property type="entry name" value="GGDEF_dom"/>
</dbReference>
<keyword evidence="4" id="KW-1185">Reference proteome</keyword>
<evidence type="ECO:0000313" key="3">
    <source>
        <dbReference type="EMBL" id="PPE72968.1"/>
    </source>
</evidence>
<dbReference type="Pfam" id="PF00563">
    <property type="entry name" value="EAL"/>
    <property type="match status" value="1"/>
</dbReference>
<evidence type="ECO:0000313" key="4">
    <source>
        <dbReference type="Proteomes" id="UP000238220"/>
    </source>
</evidence>
<dbReference type="SUPFAM" id="SSF141868">
    <property type="entry name" value="EAL domain-like"/>
    <property type="match status" value="1"/>
</dbReference>
<dbReference type="PROSITE" id="PS50883">
    <property type="entry name" value="EAL"/>
    <property type="match status" value="1"/>
</dbReference>
<organism evidence="3 4">
    <name type="scientific">Solimonas fluminis</name>
    <dbReference type="NCBI Taxonomy" id="2086571"/>
    <lineage>
        <taxon>Bacteria</taxon>
        <taxon>Pseudomonadati</taxon>
        <taxon>Pseudomonadota</taxon>
        <taxon>Gammaproteobacteria</taxon>
        <taxon>Nevskiales</taxon>
        <taxon>Nevskiaceae</taxon>
        <taxon>Solimonas</taxon>
    </lineage>
</organism>
<dbReference type="Proteomes" id="UP000238220">
    <property type="component" value="Unassembled WGS sequence"/>
</dbReference>
<dbReference type="Gene3D" id="3.20.20.450">
    <property type="entry name" value="EAL domain"/>
    <property type="match status" value="1"/>
</dbReference>
<sequence>MDRMVANPPSQKTAQLTAAESAVVLVVSESENVAKRIESHLRNAGHPVRCAWVADLEELEDVLRRGAPEILLCAEGLARAPLKEVVDISARLCPDLPVLLLGQRFGADEVLAAHAAGARDMVAYEDLRDLRHLEFVLQREFASHRHLRALRTVRSRLDDFESRHKQLLAGTNDAVVHIQEGIVSHTNPAFATLLGYNHPEELLELPLMDLVCPDQQLKVKEHMKLLNKGKADGKPLECCLLRQDGGQVHITAQLTRGNVDGENFVEMLIRAEAAAQPAAAAGEAPSGRLAFFDALTAAINGVSQQKMPRAALLIAVDDFPGLEERIGLHDAEEAVLMLDEWVHARLSPQDQVFRFSSGELAAIVHRPTAAEFEQFGDMLVKEVVKQVFNTTGHEAHLTLSIAAYPLSGGEQVPVVAGDIVREARKLAVRGGGRQFVNLGPTAKNAQGEREEARKASQVKRAIEENRLKLAYQSIASLEGDTRQHFDVLVRMIDDGGKELHAAEFIGVAEKFGLMRSIDRWVVARALKVLAKRESSAEASSLFVKISEETLKEADGYVAWLQEQLKQRPLKPEELVFEFQELTLQNHIRKAKTLHKALRDLGGYIAIEHFGVGSNSAQLLEHVPPQFVKFHPSFTHQFHDKEQHKKMTTLMETARQSGVKTIVSHVEDANVMARLWQMGVNYIQGFHVQEPEVVLLSADVR</sequence>
<evidence type="ECO:0008006" key="5">
    <source>
        <dbReference type="Google" id="ProtNLM"/>
    </source>
</evidence>
<dbReference type="NCBIfam" id="TIGR00229">
    <property type="entry name" value="sensory_box"/>
    <property type="match status" value="1"/>
</dbReference>
<dbReference type="GO" id="GO:0071111">
    <property type="term" value="F:cyclic-guanylate-specific phosphodiesterase activity"/>
    <property type="evidence" value="ECO:0007669"/>
    <property type="project" value="InterPro"/>
</dbReference>
<dbReference type="Gene3D" id="3.30.70.270">
    <property type="match status" value="1"/>
</dbReference>
<evidence type="ECO:0000259" key="1">
    <source>
        <dbReference type="PROSITE" id="PS50112"/>
    </source>
</evidence>
<dbReference type="InterPro" id="IPR011006">
    <property type="entry name" value="CheY-like_superfamily"/>
</dbReference>
<dbReference type="PROSITE" id="PS50112">
    <property type="entry name" value="PAS"/>
    <property type="match status" value="1"/>
</dbReference>
<dbReference type="InterPro" id="IPR029787">
    <property type="entry name" value="Nucleotide_cyclase"/>
</dbReference>
<dbReference type="EMBL" id="PSNW01000009">
    <property type="protein sequence ID" value="PPE72968.1"/>
    <property type="molecule type" value="Genomic_DNA"/>
</dbReference>
<dbReference type="CDD" id="cd00130">
    <property type="entry name" value="PAS"/>
    <property type="match status" value="1"/>
</dbReference>
<dbReference type="Pfam" id="PF00989">
    <property type="entry name" value="PAS"/>
    <property type="match status" value="1"/>
</dbReference>
<accession>A0A2S5TDP4</accession>
<dbReference type="CDD" id="cd01948">
    <property type="entry name" value="EAL"/>
    <property type="match status" value="1"/>
</dbReference>
<dbReference type="PANTHER" id="PTHR33121:SF23">
    <property type="entry name" value="CYCLIC DI-GMP PHOSPHODIESTERASE PDEB"/>
    <property type="match status" value="1"/>
</dbReference>
<dbReference type="InterPro" id="IPR035965">
    <property type="entry name" value="PAS-like_dom_sf"/>
</dbReference>
<dbReference type="GO" id="GO:0006355">
    <property type="term" value="P:regulation of DNA-templated transcription"/>
    <property type="evidence" value="ECO:0007669"/>
    <property type="project" value="InterPro"/>
</dbReference>
<dbReference type="InterPro" id="IPR043128">
    <property type="entry name" value="Rev_trsase/Diguanyl_cyclase"/>
</dbReference>
<gene>
    <name evidence="3" type="ORF">C3942_16255</name>
</gene>
<dbReference type="Pfam" id="PF00990">
    <property type="entry name" value="GGDEF"/>
    <property type="match status" value="1"/>
</dbReference>
<dbReference type="SUPFAM" id="SSF52172">
    <property type="entry name" value="CheY-like"/>
    <property type="match status" value="1"/>
</dbReference>
<protein>
    <recommendedName>
        <fullName evidence="5">EAL domain-containing protein</fullName>
    </recommendedName>
</protein>
<name>A0A2S5TDP4_9GAMM</name>
<dbReference type="InterPro" id="IPR001633">
    <property type="entry name" value="EAL_dom"/>
</dbReference>
<dbReference type="AlphaFoldDB" id="A0A2S5TDP4"/>
<dbReference type="SUPFAM" id="SSF55785">
    <property type="entry name" value="PYP-like sensor domain (PAS domain)"/>
    <property type="match status" value="1"/>
</dbReference>
<dbReference type="InterPro" id="IPR000014">
    <property type="entry name" value="PAS"/>
</dbReference>
<dbReference type="SUPFAM" id="SSF55073">
    <property type="entry name" value="Nucleotide cyclase"/>
    <property type="match status" value="1"/>
</dbReference>
<dbReference type="Gene3D" id="3.30.450.20">
    <property type="entry name" value="PAS domain"/>
    <property type="match status" value="1"/>
</dbReference>
<dbReference type="SMART" id="SM00052">
    <property type="entry name" value="EAL"/>
    <property type="match status" value="1"/>
</dbReference>
<reference evidence="3 4" key="1">
    <citation type="submission" date="2018-02" db="EMBL/GenBank/DDBJ databases">
        <title>Genome sequencing of Solimonas sp. HR-BB.</title>
        <authorList>
            <person name="Lee Y."/>
            <person name="Jeon C.O."/>
        </authorList>
    </citation>
    <scope>NUCLEOTIDE SEQUENCE [LARGE SCALE GENOMIC DNA]</scope>
    <source>
        <strain evidence="3 4">HR-BB</strain>
    </source>
</reference>